<accession>A0AAN4R109</accession>
<gene>
    <name evidence="1" type="ORF">ABO01nite_07410</name>
</gene>
<dbReference type="RefSeq" id="WP_062163677.1">
    <property type="nucleotide sequence ID" value="NZ_AP014690.1"/>
</dbReference>
<name>A0AAN4R109_9PROT</name>
<proteinExistence type="predicted"/>
<dbReference type="AlphaFoldDB" id="A0AAN4R109"/>
<organism evidence="1 2">
    <name type="scientific">Asaia bogorensis NBRC 16594</name>
    <dbReference type="NCBI Taxonomy" id="1231624"/>
    <lineage>
        <taxon>Bacteria</taxon>
        <taxon>Pseudomonadati</taxon>
        <taxon>Pseudomonadota</taxon>
        <taxon>Alphaproteobacteria</taxon>
        <taxon>Acetobacterales</taxon>
        <taxon>Acetobacteraceae</taxon>
        <taxon>Asaia</taxon>
    </lineage>
</organism>
<dbReference type="GeneID" id="78225181"/>
<dbReference type="Proteomes" id="UP000321287">
    <property type="component" value="Unassembled WGS sequence"/>
</dbReference>
<protein>
    <submittedName>
        <fullName evidence="1">Uncharacterized protein</fullName>
    </submittedName>
</protein>
<comment type="caution">
    <text evidence="1">The sequence shown here is derived from an EMBL/GenBank/DDBJ whole genome shotgun (WGS) entry which is preliminary data.</text>
</comment>
<keyword evidence="2" id="KW-1185">Reference proteome</keyword>
<evidence type="ECO:0000313" key="2">
    <source>
        <dbReference type="Proteomes" id="UP000321287"/>
    </source>
</evidence>
<evidence type="ECO:0000313" key="1">
    <source>
        <dbReference type="EMBL" id="GEL52734.1"/>
    </source>
</evidence>
<dbReference type="EMBL" id="BJVS01000002">
    <property type="protein sequence ID" value="GEL52734.1"/>
    <property type="molecule type" value="Genomic_DNA"/>
</dbReference>
<reference evidence="1 2" key="1">
    <citation type="submission" date="2019-07" db="EMBL/GenBank/DDBJ databases">
        <title>Whole genome shotgun sequence of Asaia bogorensis NBRC 16594.</title>
        <authorList>
            <person name="Hosoyama A."/>
            <person name="Uohara A."/>
            <person name="Ohji S."/>
            <person name="Ichikawa N."/>
        </authorList>
    </citation>
    <scope>NUCLEOTIDE SEQUENCE [LARGE SCALE GENOMIC DNA]</scope>
    <source>
        <strain evidence="1 2">NBRC 16594</strain>
    </source>
</reference>
<sequence>MPKFAPFVLERSNNPGTGPFALSGAPPGRRGWSGVFEDGEVYYFADDGTKAEWGIGRLTHGQPAMISRDQVLGNTFDRQDRLNFTGLVYVYSDIPVEAITPPATQGRVSIPGAELDDQRRDFFSQDIRVSGITLKAEFAGIIQLKDWGGVTATDWGFLQIVCSLYRLRSDGSAAPYTAEQRRLRVDRNGPMPIIVNAMAVNLDQGETVRAVITIVTLKKSRQDFTFTPALSDAALTWLSV</sequence>
<dbReference type="KEGG" id="abg:Asbog_00071"/>